<evidence type="ECO:0000313" key="3">
    <source>
        <dbReference type="Proteomes" id="UP000263833"/>
    </source>
</evidence>
<feature type="domain" description="HTH marR-type" evidence="1">
    <location>
        <begin position="31"/>
        <end position="132"/>
    </location>
</feature>
<keyword evidence="3" id="KW-1185">Reference proteome</keyword>
<reference evidence="3" key="1">
    <citation type="submission" date="2018-08" db="EMBL/GenBank/DDBJ databases">
        <authorList>
            <person name="Kim S.-J."/>
            <person name="Jung G.-Y."/>
        </authorList>
    </citation>
    <scope>NUCLEOTIDE SEQUENCE [LARGE SCALE GENOMIC DNA]</scope>
    <source>
        <strain evidence="3">GY_G</strain>
    </source>
</reference>
<evidence type="ECO:0000259" key="1">
    <source>
        <dbReference type="SMART" id="SM00347"/>
    </source>
</evidence>
<dbReference type="InterPro" id="IPR036388">
    <property type="entry name" value="WH-like_DNA-bd_sf"/>
</dbReference>
<dbReference type="Proteomes" id="UP000263833">
    <property type="component" value="Unassembled WGS sequence"/>
</dbReference>
<dbReference type="Gene3D" id="1.10.10.10">
    <property type="entry name" value="Winged helix-like DNA-binding domain superfamily/Winged helix DNA-binding domain"/>
    <property type="match status" value="1"/>
</dbReference>
<dbReference type="Pfam" id="PF12802">
    <property type="entry name" value="MarR_2"/>
    <property type="match status" value="1"/>
</dbReference>
<sequence length="155" mass="16574">MNHPTRHANPLIALIDGTARLQGRLKGAFADSRLSTGLGETEMTVLNAVAEAPNPPTVPQIGRALGHPRQVIQRAANALIAAGLIATRDNPDHKRASLLIPTPQGIALKNEANRRADAIAVDLLTGVDAQLVNEATRLLETVRLQLEAQLRTKKV</sequence>
<gene>
    <name evidence="2" type="ORF">DXH95_03920</name>
</gene>
<proteinExistence type="predicted"/>
<dbReference type="SUPFAM" id="SSF46785">
    <property type="entry name" value="Winged helix' DNA-binding domain"/>
    <property type="match status" value="1"/>
</dbReference>
<dbReference type="SMART" id="SM00347">
    <property type="entry name" value="HTH_MARR"/>
    <property type="match status" value="1"/>
</dbReference>
<name>A0A371BJU0_9SPHN</name>
<dbReference type="GO" id="GO:0003700">
    <property type="term" value="F:DNA-binding transcription factor activity"/>
    <property type="evidence" value="ECO:0007669"/>
    <property type="project" value="InterPro"/>
</dbReference>
<comment type="caution">
    <text evidence="2">The sequence shown here is derived from an EMBL/GenBank/DDBJ whole genome shotgun (WGS) entry which is preliminary data.</text>
</comment>
<organism evidence="2 3">
    <name type="scientific">Sphingorhabdus pulchriflava</name>
    <dbReference type="NCBI Taxonomy" id="2292257"/>
    <lineage>
        <taxon>Bacteria</taxon>
        <taxon>Pseudomonadati</taxon>
        <taxon>Pseudomonadota</taxon>
        <taxon>Alphaproteobacteria</taxon>
        <taxon>Sphingomonadales</taxon>
        <taxon>Sphingomonadaceae</taxon>
        <taxon>Sphingorhabdus</taxon>
    </lineage>
</organism>
<dbReference type="InterPro" id="IPR000835">
    <property type="entry name" value="HTH_MarR-typ"/>
</dbReference>
<dbReference type="EMBL" id="QRGP01000001">
    <property type="protein sequence ID" value="RDV07827.1"/>
    <property type="molecule type" value="Genomic_DNA"/>
</dbReference>
<dbReference type="OrthoDB" id="5511415at2"/>
<protein>
    <submittedName>
        <fullName evidence="2">MarR family transcriptional regulator</fullName>
    </submittedName>
</protein>
<accession>A0A371BJU0</accession>
<evidence type="ECO:0000313" key="2">
    <source>
        <dbReference type="EMBL" id="RDV07827.1"/>
    </source>
</evidence>
<dbReference type="RefSeq" id="WP_115548124.1">
    <property type="nucleotide sequence ID" value="NZ_QRGP01000001.1"/>
</dbReference>
<dbReference type="AlphaFoldDB" id="A0A371BJU0"/>
<dbReference type="InterPro" id="IPR036390">
    <property type="entry name" value="WH_DNA-bd_sf"/>
</dbReference>